<evidence type="ECO:0000256" key="6">
    <source>
        <dbReference type="SAM" id="MobiDB-lite"/>
    </source>
</evidence>
<evidence type="ECO:0000313" key="10">
    <source>
        <dbReference type="Proteomes" id="UP000789831"/>
    </source>
</evidence>
<feature type="domain" description="SPX" evidence="8">
    <location>
        <begin position="1"/>
        <end position="144"/>
    </location>
</feature>
<evidence type="ECO:0000256" key="3">
    <source>
        <dbReference type="ARBA" id="ARBA00022692"/>
    </source>
</evidence>
<name>A0A9N9B3D9_9GLOM</name>
<dbReference type="Gene3D" id="3.20.100.30">
    <property type="entry name" value="VTC, catalytic tunnel domain"/>
    <property type="match status" value="1"/>
</dbReference>
<dbReference type="InterPro" id="IPR004331">
    <property type="entry name" value="SPX_dom"/>
</dbReference>
<feature type="compositionally biased region" description="Low complexity" evidence="6">
    <location>
        <begin position="514"/>
        <end position="532"/>
    </location>
</feature>
<feature type="transmembrane region" description="Helical" evidence="7">
    <location>
        <begin position="658"/>
        <end position="679"/>
    </location>
</feature>
<dbReference type="GO" id="GO:0006799">
    <property type="term" value="P:polyphosphate biosynthetic process"/>
    <property type="evidence" value="ECO:0007669"/>
    <property type="project" value="UniProtKB-ARBA"/>
</dbReference>
<keyword evidence="10" id="KW-1185">Reference proteome</keyword>
<comment type="caution">
    <text evidence="9">The sequence shown here is derived from an EMBL/GenBank/DDBJ whole genome shotgun (WGS) entry which is preliminary data.</text>
</comment>
<dbReference type="InterPro" id="IPR042267">
    <property type="entry name" value="VTC_sf"/>
</dbReference>
<dbReference type="PANTHER" id="PTHR46140:SF2">
    <property type="entry name" value="VACUOLAR TRANSPORTER CHAPERONE 3 COMPLEX SUBUNIT 3-RELATED"/>
    <property type="match status" value="1"/>
</dbReference>
<keyword evidence="4 7" id="KW-1133">Transmembrane helix</keyword>
<evidence type="ECO:0000259" key="8">
    <source>
        <dbReference type="PROSITE" id="PS51382"/>
    </source>
</evidence>
<proteinExistence type="predicted"/>
<protein>
    <submittedName>
        <fullName evidence="9">4582_t:CDS:1</fullName>
    </submittedName>
</protein>
<dbReference type="Pfam" id="PF09359">
    <property type="entry name" value="VTC"/>
    <property type="match status" value="1"/>
</dbReference>
<feature type="transmembrane region" description="Helical" evidence="7">
    <location>
        <begin position="632"/>
        <end position="651"/>
    </location>
</feature>
<comment type="subcellular location">
    <subcellularLocation>
        <location evidence="1">Vacuole membrane</location>
        <topology evidence="1">Multi-pass membrane protein</topology>
    </subcellularLocation>
</comment>
<feature type="transmembrane region" description="Helical" evidence="7">
    <location>
        <begin position="699"/>
        <end position="719"/>
    </location>
</feature>
<dbReference type="AlphaFoldDB" id="A0A9N9B3D9"/>
<organism evidence="9 10">
    <name type="scientific">Ambispora gerdemannii</name>
    <dbReference type="NCBI Taxonomy" id="144530"/>
    <lineage>
        <taxon>Eukaryota</taxon>
        <taxon>Fungi</taxon>
        <taxon>Fungi incertae sedis</taxon>
        <taxon>Mucoromycota</taxon>
        <taxon>Glomeromycotina</taxon>
        <taxon>Glomeromycetes</taxon>
        <taxon>Archaeosporales</taxon>
        <taxon>Ambisporaceae</taxon>
        <taxon>Ambispora</taxon>
    </lineage>
</organism>
<accession>A0A9N9B3D9</accession>
<dbReference type="PROSITE" id="PS51382">
    <property type="entry name" value="SPX"/>
    <property type="match status" value="1"/>
</dbReference>
<feature type="compositionally biased region" description="Polar residues" evidence="6">
    <location>
        <begin position="499"/>
        <end position="508"/>
    </location>
</feature>
<dbReference type="GO" id="GO:0000329">
    <property type="term" value="C:fungal-type vacuole membrane"/>
    <property type="evidence" value="ECO:0007669"/>
    <property type="project" value="TreeGrafter"/>
</dbReference>
<dbReference type="InterPro" id="IPR051572">
    <property type="entry name" value="VTC_Complex_Subunit"/>
</dbReference>
<evidence type="ECO:0000256" key="5">
    <source>
        <dbReference type="ARBA" id="ARBA00023136"/>
    </source>
</evidence>
<evidence type="ECO:0000256" key="2">
    <source>
        <dbReference type="ARBA" id="ARBA00022554"/>
    </source>
</evidence>
<keyword evidence="2" id="KW-0926">Vacuole</keyword>
<dbReference type="EMBL" id="CAJVPL010001117">
    <property type="protein sequence ID" value="CAG8553553.1"/>
    <property type="molecule type" value="Genomic_DNA"/>
</dbReference>
<dbReference type="PANTHER" id="PTHR46140">
    <property type="entry name" value="VACUOLAR TRANSPORTER CHAPERONE 1-RELATED"/>
    <property type="match status" value="1"/>
</dbReference>
<dbReference type="InterPro" id="IPR018966">
    <property type="entry name" value="VTC_domain"/>
</dbReference>
<evidence type="ECO:0000256" key="7">
    <source>
        <dbReference type="SAM" id="Phobius"/>
    </source>
</evidence>
<feature type="region of interest" description="Disordered" evidence="6">
    <location>
        <begin position="496"/>
        <end position="575"/>
    </location>
</feature>
<sequence>MKFGSQLQAALYQEWQVYYLDYSGLKKHLKRGEKQGGGYTERDESEFVERLDKELEKIYAFQNSKIDEIKDRVHHCENAVASITRSPSMNVPDRYAEVENEINAITEELNELAKYARLNYTGIIKIVKKHDRRTRYILRPMFNVRLNACPFYKETYEPIIVQLSKLYHIVHMGLGHEQGQNIPSSPVTFSLSSSWKPPTILSTQRFLRQNHKFWVHPNNIMEVKTTILRHLPVLIYKAASEPSISTIYFDSQNFDLYQDKIDRKGGEQIIRIRWYGNKETTNEAFVERKIHQQGEEEIKDRFVIKEKYIVPFLRGQYSMQKTINKMKEAPIKKEEEIKHFEKLVSDIQNTILEKNLKPVLRTNYNRMAFQIPGDSRCRISLDTDFVSIREDNFDGVQRRKDGEWRRADIEDDQSSFNKLPSSDISKFPHAVLEIKLKLEENEQEPKWIRELIESHLVEEAPQFSKFVHGAATLFTSQAPSLPFWLPNVDKDILKPPNYKPTSSTSSTLPMFIPSNGRNSNNHNNAQRRSSSSKVNYVEVVVGDNNKRKGKGKAVDNQGQEEESNERTPLLGKGKREDAHGFNLPNLIDFFIGTPKKPEPEPVSLPPAVRVPQKPETPIRVEAKVYFANERTFFSWLRFSMLLGTFSVALFNAGNEDNIGRFCGLLYSTISVIVLIYALSQYHKRVDMINSRNPGPYDDLVFPTILCFTLFLAVALNFWLKLAREQVEGSDTNTGKNSSGSV</sequence>
<evidence type="ECO:0000313" key="9">
    <source>
        <dbReference type="EMBL" id="CAG8553553.1"/>
    </source>
</evidence>
<dbReference type="CDD" id="cd14480">
    <property type="entry name" value="SPX_VTC2_like"/>
    <property type="match status" value="1"/>
</dbReference>
<keyword evidence="3 7" id="KW-0812">Transmembrane</keyword>
<dbReference type="Pfam" id="PF03105">
    <property type="entry name" value="SPX"/>
    <property type="match status" value="1"/>
</dbReference>
<dbReference type="InterPro" id="IPR003807">
    <property type="entry name" value="DUF202"/>
</dbReference>
<evidence type="ECO:0000256" key="4">
    <source>
        <dbReference type="ARBA" id="ARBA00022989"/>
    </source>
</evidence>
<evidence type="ECO:0000256" key="1">
    <source>
        <dbReference type="ARBA" id="ARBA00004128"/>
    </source>
</evidence>
<dbReference type="OrthoDB" id="6493944at2759"/>
<dbReference type="Proteomes" id="UP000789831">
    <property type="component" value="Unassembled WGS sequence"/>
</dbReference>
<keyword evidence="5 7" id="KW-0472">Membrane</keyword>
<gene>
    <name evidence="9" type="ORF">AGERDE_LOCUS6791</name>
</gene>
<dbReference type="GO" id="GO:0033254">
    <property type="term" value="C:vacuolar transporter chaperone complex"/>
    <property type="evidence" value="ECO:0007669"/>
    <property type="project" value="TreeGrafter"/>
</dbReference>
<reference evidence="9" key="1">
    <citation type="submission" date="2021-06" db="EMBL/GenBank/DDBJ databases">
        <authorList>
            <person name="Kallberg Y."/>
            <person name="Tangrot J."/>
            <person name="Rosling A."/>
        </authorList>
    </citation>
    <scope>NUCLEOTIDE SEQUENCE</scope>
    <source>
        <strain evidence="9">MT106</strain>
    </source>
</reference>
<dbReference type="Pfam" id="PF02656">
    <property type="entry name" value="DUF202"/>
    <property type="match status" value="1"/>
</dbReference>